<proteinExistence type="predicted"/>
<dbReference type="GO" id="GO:0008168">
    <property type="term" value="F:methyltransferase activity"/>
    <property type="evidence" value="ECO:0007669"/>
    <property type="project" value="UniProtKB-KW"/>
</dbReference>
<organism evidence="6 7">
    <name type="scientific">Ilex paraguariensis</name>
    <name type="common">yerba mate</name>
    <dbReference type="NCBI Taxonomy" id="185542"/>
    <lineage>
        <taxon>Eukaryota</taxon>
        <taxon>Viridiplantae</taxon>
        <taxon>Streptophyta</taxon>
        <taxon>Embryophyta</taxon>
        <taxon>Tracheophyta</taxon>
        <taxon>Spermatophyta</taxon>
        <taxon>Magnoliopsida</taxon>
        <taxon>eudicotyledons</taxon>
        <taxon>Gunneridae</taxon>
        <taxon>Pentapetalae</taxon>
        <taxon>asterids</taxon>
        <taxon>campanulids</taxon>
        <taxon>Aquifoliales</taxon>
        <taxon>Aquifoliaceae</taxon>
        <taxon>Ilex</taxon>
    </lineage>
</organism>
<keyword evidence="2" id="KW-0808">Transferase</keyword>
<evidence type="ECO:0000313" key="7">
    <source>
        <dbReference type="Proteomes" id="UP001642360"/>
    </source>
</evidence>
<evidence type="ECO:0000256" key="4">
    <source>
        <dbReference type="SAM" id="MobiDB-lite"/>
    </source>
</evidence>
<evidence type="ECO:0000313" key="6">
    <source>
        <dbReference type="EMBL" id="CAK9135402.1"/>
    </source>
</evidence>
<dbReference type="Gene3D" id="3.40.50.150">
    <property type="entry name" value="Vaccinia Virus protein VP39"/>
    <property type="match status" value="1"/>
</dbReference>
<feature type="domain" description="18S rRNA (guanine(1575)-N(7))-methyltransferase Bud23 C-terminal" evidence="5">
    <location>
        <begin position="115"/>
        <end position="179"/>
    </location>
</feature>
<comment type="caution">
    <text evidence="6">The sequence shown here is derived from an EMBL/GenBank/DDBJ whole genome shotgun (WGS) entry which is preliminary data.</text>
</comment>
<evidence type="ECO:0000256" key="1">
    <source>
        <dbReference type="ARBA" id="ARBA00022603"/>
    </source>
</evidence>
<dbReference type="PANTHER" id="PTHR12734:SF0">
    <property type="entry name" value="18S RRNA (GUANINE-N(7))-METHYLTRANSFERASE-RELATED"/>
    <property type="match status" value="1"/>
</dbReference>
<feature type="non-terminal residue" evidence="6">
    <location>
        <position position="1"/>
    </location>
</feature>
<keyword evidence="7" id="KW-1185">Reference proteome</keyword>
<dbReference type="GO" id="GO:0032259">
    <property type="term" value="P:methylation"/>
    <property type="evidence" value="ECO:0007669"/>
    <property type="project" value="UniProtKB-KW"/>
</dbReference>
<dbReference type="PANTHER" id="PTHR12734">
    <property type="entry name" value="METHYLTRANSFERASE-RELATED"/>
    <property type="match status" value="1"/>
</dbReference>
<dbReference type="InterPro" id="IPR029063">
    <property type="entry name" value="SAM-dependent_MTases_sf"/>
</dbReference>
<evidence type="ECO:0000259" key="5">
    <source>
        <dbReference type="Pfam" id="PF12589"/>
    </source>
</evidence>
<dbReference type="InterPro" id="IPR022238">
    <property type="entry name" value="Bud23_C"/>
</dbReference>
<evidence type="ECO:0000256" key="3">
    <source>
        <dbReference type="ARBA" id="ARBA00022691"/>
    </source>
</evidence>
<feature type="region of interest" description="Disordered" evidence="4">
    <location>
        <begin position="123"/>
        <end position="159"/>
    </location>
</feature>
<dbReference type="EMBL" id="CAUOFW020000707">
    <property type="protein sequence ID" value="CAK9135402.1"/>
    <property type="molecule type" value="Genomic_DNA"/>
</dbReference>
<dbReference type="Proteomes" id="UP001642360">
    <property type="component" value="Unassembled WGS sequence"/>
</dbReference>
<name>A0ABC8QZZ3_9AQUA</name>
<dbReference type="AlphaFoldDB" id="A0ABC8QZZ3"/>
<keyword evidence="3" id="KW-0949">S-adenosyl-L-methionine</keyword>
<dbReference type="Pfam" id="PF12589">
    <property type="entry name" value="WBS_methylT"/>
    <property type="match status" value="1"/>
</dbReference>
<dbReference type="InterPro" id="IPR039769">
    <property type="entry name" value="Bud23-like"/>
</dbReference>
<evidence type="ECO:0000256" key="2">
    <source>
        <dbReference type="ARBA" id="ARBA00022679"/>
    </source>
</evidence>
<protein>
    <recommendedName>
        <fullName evidence="5">18S rRNA (guanine(1575)-N(7))-methyltransferase Bud23 C-terminal domain-containing protein</fullName>
    </recommendedName>
</protein>
<reference evidence="6 7" key="1">
    <citation type="submission" date="2024-02" db="EMBL/GenBank/DDBJ databases">
        <authorList>
            <person name="Vignale AGUSTIN F."/>
            <person name="Sosa J E."/>
            <person name="Modenutti C."/>
        </authorList>
    </citation>
    <scope>NUCLEOTIDE SEQUENCE [LARGE SCALE GENOMIC DNA]</scope>
</reference>
<sequence length="256" mass="28435">IALEREVEGDLMLADMGQDEGFRPGVIDGAINISAVQWLCNADKTSHDPRLRLKAFFGSLYRCLTRGARAVLQVYPEKLAQRELILGFAMRSGFAGGVFVHNPHSTKKRKEYLVLNCGPPSLSAATPQGKREQEESCSDDEGSGDKENQTVCISGRQRPRKKQKITKWVMKKKEQMRRREIDLGTSGFYLGLSDLCMVNIQLQLSSTTKIKAGNVVTGLVDLGVLLDDYLNSSNFICSIYFYGMELLASQSLISSE</sequence>
<keyword evidence="1" id="KW-0489">Methyltransferase</keyword>
<gene>
    <name evidence="6" type="ORF">ILEXP_LOCUS2349</name>
</gene>
<accession>A0ABC8QZZ3</accession>